<dbReference type="Proteomes" id="UP000494119">
    <property type="component" value="Unassembled WGS sequence"/>
</dbReference>
<organism evidence="2 3">
    <name type="scientific">Paraburkholderia caffeinitolerans</name>
    <dbReference type="NCBI Taxonomy" id="1723730"/>
    <lineage>
        <taxon>Bacteria</taxon>
        <taxon>Pseudomonadati</taxon>
        <taxon>Pseudomonadota</taxon>
        <taxon>Betaproteobacteria</taxon>
        <taxon>Burkholderiales</taxon>
        <taxon>Burkholderiaceae</taxon>
        <taxon>Paraburkholderia</taxon>
    </lineage>
</organism>
<evidence type="ECO:0000313" key="3">
    <source>
        <dbReference type="Proteomes" id="UP000494119"/>
    </source>
</evidence>
<feature type="transmembrane region" description="Helical" evidence="1">
    <location>
        <begin position="71"/>
        <end position="92"/>
    </location>
</feature>
<evidence type="ECO:0008006" key="4">
    <source>
        <dbReference type="Google" id="ProtNLM"/>
    </source>
</evidence>
<sequence length="116" mass="12683">MTSQRIVQHDSASISDVPSTYGPIHMKKQISFIAAGQTAKALILVYLTFSVPVVLLVAVVAFFRYGTFELGTVFSALILNAIVGFVLLWIACHLYNWVAARFGGIEIHLSDVPEEA</sequence>
<protein>
    <recommendedName>
        <fullName evidence="4">Transmembrane protein</fullName>
    </recommendedName>
</protein>
<dbReference type="AlphaFoldDB" id="A0A6J5G7E6"/>
<feature type="transmembrane region" description="Helical" evidence="1">
    <location>
        <begin position="41"/>
        <end position="65"/>
    </location>
</feature>
<proteinExistence type="predicted"/>
<evidence type="ECO:0000256" key="1">
    <source>
        <dbReference type="SAM" id="Phobius"/>
    </source>
</evidence>
<keyword evidence="3" id="KW-1185">Reference proteome</keyword>
<reference evidence="2 3" key="1">
    <citation type="submission" date="2020-04" db="EMBL/GenBank/DDBJ databases">
        <authorList>
            <person name="De Canck E."/>
        </authorList>
    </citation>
    <scope>NUCLEOTIDE SEQUENCE [LARGE SCALE GENOMIC DNA]</scope>
    <source>
        <strain evidence="2 3">LMG 28688</strain>
    </source>
</reference>
<gene>
    <name evidence="2" type="ORF">LMG28688_03980</name>
</gene>
<evidence type="ECO:0000313" key="2">
    <source>
        <dbReference type="EMBL" id="CAB3794796.1"/>
    </source>
</evidence>
<keyword evidence="1" id="KW-1133">Transmembrane helix</keyword>
<accession>A0A6J5G7E6</accession>
<keyword evidence="1" id="KW-0812">Transmembrane</keyword>
<name>A0A6J5G7E6_9BURK</name>
<keyword evidence="1" id="KW-0472">Membrane</keyword>
<dbReference type="EMBL" id="CADIKL010000020">
    <property type="protein sequence ID" value="CAB3794796.1"/>
    <property type="molecule type" value="Genomic_DNA"/>
</dbReference>